<feature type="transmembrane region" description="Helical" evidence="1">
    <location>
        <begin position="339"/>
        <end position="366"/>
    </location>
</feature>
<name>A0A4Q9V291_9ACTO</name>
<comment type="caution">
    <text evidence="2">The sequence shown here is derived from an EMBL/GenBank/DDBJ whole genome shotgun (WGS) entry which is preliminary data.</text>
</comment>
<gene>
    <name evidence="2" type="ORF">EZJ44_01075</name>
</gene>
<keyword evidence="1" id="KW-0812">Transmembrane</keyword>
<dbReference type="OrthoDB" id="2014935at2"/>
<proteinExistence type="predicted"/>
<sequence>MHAFTGTAQLYRAGMRYDLKKILPWVLLISLLSVSSVLAYDVAFPDLAERQKMALAMQSNPSLSIIFGPAKDLLTSDGFNAWRAGQLGCFFAALMAILLVTRNTRAQEDSGQGELIASGVVTRTARLIAPVLMGVTAACLLGIVCFLGTWASGGTPMATAVIAGGYTAAALMFTAVSALTSQLGSNARIANTLAIGSAAFFYVLRGYFDSSAAAEWTLWLTPFGWIERTNPAISNEFLPFVACGVFFVIVLAIALILDANRDFGFGFIAQRPGRERAPRLGIFGFAWKTNRGTLLSWWFAFAFLGIMFGTLSTSIVSVFKDNPELLKMMAGKAAESNLIYAFISSILQTIAIMAAILGAQLMMRFYGEETGLRAEPLLAGPLSRWRYLLSSVVWVYFGTAVAMAISGLAIGFAATYGSDTVSVLHVFKQAIVTIPPVWLLSAVAIVTVGAIPKLRALSWIAILATFSITMLGPSFKASDDVLRLSPLHHVPNLDAASPQWSGIYVLLVATTLLTATAFLGYRRRNIA</sequence>
<accession>A0A4Q9V291</accession>
<dbReference type="Proteomes" id="UP000293036">
    <property type="component" value="Unassembled WGS sequence"/>
</dbReference>
<feature type="transmembrane region" description="Helical" evidence="1">
    <location>
        <begin position="456"/>
        <end position="475"/>
    </location>
</feature>
<feature type="transmembrane region" description="Helical" evidence="1">
    <location>
        <begin position="157"/>
        <end position="177"/>
    </location>
</feature>
<dbReference type="EMBL" id="SJDT01000001">
    <property type="protein sequence ID" value="TBW23759.1"/>
    <property type="molecule type" value="Genomic_DNA"/>
</dbReference>
<feature type="transmembrane region" description="Helical" evidence="1">
    <location>
        <begin position="189"/>
        <end position="208"/>
    </location>
</feature>
<feature type="transmembrane region" description="Helical" evidence="1">
    <location>
        <begin position="297"/>
        <end position="319"/>
    </location>
</feature>
<evidence type="ECO:0000256" key="1">
    <source>
        <dbReference type="SAM" id="Phobius"/>
    </source>
</evidence>
<feature type="transmembrane region" description="Helical" evidence="1">
    <location>
        <begin position="426"/>
        <end position="449"/>
    </location>
</feature>
<keyword evidence="3" id="KW-1185">Reference proteome</keyword>
<protein>
    <submittedName>
        <fullName evidence="2">Multidrug ABC transporter permease</fullName>
    </submittedName>
</protein>
<organism evidence="2 3">
    <name type="scientific">Arcanobacterium bovis</name>
    <dbReference type="NCBI Taxonomy" id="2529275"/>
    <lineage>
        <taxon>Bacteria</taxon>
        <taxon>Bacillati</taxon>
        <taxon>Actinomycetota</taxon>
        <taxon>Actinomycetes</taxon>
        <taxon>Actinomycetales</taxon>
        <taxon>Actinomycetaceae</taxon>
        <taxon>Arcanobacterium</taxon>
    </lineage>
</organism>
<dbReference type="RefSeq" id="WP_131279259.1">
    <property type="nucleotide sequence ID" value="NZ_JBHSLR010000009.1"/>
</dbReference>
<evidence type="ECO:0000313" key="2">
    <source>
        <dbReference type="EMBL" id="TBW23759.1"/>
    </source>
</evidence>
<keyword evidence="1" id="KW-0472">Membrane</keyword>
<feature type="transmembrane region" description="Helical" evidence="1">
    <location>
        <begin position="501"/>
        <end position="521"/>
    </location>
</feature>
<keyword evidence="1" id="KW-1133">Transmembrane helix</keyword>
<feature type="transmembrane region" description="Helical" evidence="1">
    <location>
        <begin position="237"/>
        <end position="257"/>
    </location>
</feature>
<reference evidence="2 3" key="1">
    <citation type="submission" date="2019-02" db="EMBL/GenBank/DDBJ databases">
        <title>Arcanobacterium bovis sp. nov., isolated from the milk of a cow with mastitis.</title>
        <authorList>
            <person name="Sammra O."/>
            <person name="Foster G."/>
            <person name="Hassan A."/>
            <person name="Alssahen M."/>
            <person name="Laemmler C."/>
            <person name="Borowiak M."/>
            <person name="Malorny B."/>
            <person name="Abdulmawjood A."/>
        </authorList>
    </citation>
    <scope>NUCLEOTIDE SEQUENCE [LARGE SCALE GENOMIC DNA]</scope>
    <source>
        <strain evidence="2 3">C605018/01/1</strain>
    </source>
</reference>
<dbReference type="AlphaFoldDB" id="A0A4Q9V291"/>
<feature type="transmembrane region" description="Helical" evidence="1">
    <location>
        <begin position="127"/>
        <end position="151"/>
    </location>
</feature>
<evidence type="ECO:0000313" key="3">
    <source>
        <dbReference type="Proteomes" id="UP000293036"/>
    </source>
</evidence>
<feature type="transmembrane region" description="Helical" evidence="1">
    <location>
        <begin position="387"/>
        <end position="414"/>
    </location>
</feature>
<feature type="transmembrane region" description="Helical" evidence="1">
    <location>
        <begin position="81"/>
        <end position="100"/>
    </location>
</feature>